<protein>
    <recommendedName>
        <fullName evidence="3">NETI motif-containing protein</fullName>
    </recommendedName>
</protein>
<dbReference type="Pfam" id="PF14044">
    <property type="entry name" value="NETI"/>
    <property type="match status" value="1"/>
</dbReference>
<keyword evidence="2" id="KW-1185">Reference proteome</keyword>
<comment type="caution">
    <text evidence="1">The sequence shown here is derived from an EMBL/GenBank/DDBJ whole genome shotgun (WGS) entry which is preliminary data.</text>
</comment>
<evidence type="ECO:0000313" key="2">
    <source>
        <dbReference type="Proteomes" id="UP000580891"/>
    </source>
</evidence>
<dbReference type="InterPro" id="IPR025930">
    <property type="entry name" value="NETI"/>
</dbReference>
<evidence type="ECO:0000313" key="1">
    <source>
        <dbReference type="EMBL" id="MBA2870500.1"/>
    </source>
</evidence>
<gene>
    <name evidence="1" type="ORF">HNQ85_000758</name>
</gene>
<organism evidence="1 2">
    <name type="scientific">[Anoxybacillus] calidus</name>
    <dbReference type="NCBI Taxonomy" id="575178"/>
    <lineage>
        <taxon>Bacteria</taxon>
        <taxon>Bacillati</taxon>
        <taxon>Bacillota</taxon>
        <taxon>Bacilli</taxon>
        <taxon>Bacillales</taxon>
        <taxon>Anoxybacillaceae</taxon>
        <taxon>Paranoxybacillus</taxon>
    </lineage>
</organism>
<dbReference type="EMBL" id="JACDUU010000001">
    <property type="protein sequence ID" value="MBA2870500.1"/>
    <property type="molecule type" value="Genomic_DNA"/>
</dbReference>
<accession>A0A7V9YYD1</accession>
<name>A0A7V9YYD1_9BACL</name>
<reference evidence="1 2" key="1">
    <citation type="submission" date="2020-07" db="EMBL/GenBank/DDBJ databases">
        <title>Genomic Encyclopedia of Type Strains, Phase IV (KMG-IV): sequencing the most valuable type-strain genomes for metagenomic binning, comparative biology and taxonomic classification.</title>
        <authorList>
            <person name="Goeker M."/>
        </authorList>
    </citation>
    <scope>NUCLEOTIDE SEQUENCE [LARGE SCALE GENOMIC DNA]</scope>
    <source>
        <strain evidence="1 2">DSM 25220</strain>
    </source>
</reference>
<sequence length="66" mass="7894">MEKRAKKKKFEVADNETIEQCLERMKREGYTPIRRIEEPIFQEIKKDGKLVIEPCGRKIIFEGKLQ</sequence>
<proteinExistence type="predicted"/>
<dbReference type="Proteomes" id="UP000580891">
    <property type="component" value="Unassembled WGS sequence"/>
</dbReference>
<dbReference type="RefSeq" id="WP_181536292.1">
    <property type="nucleotide sequence ID" value="NZ_JACDUU010000001.1"/>
</dbReference>
<dbReference type="AlphaFoldDB" id="A0A7V9YYD1"/>
<evidence type="ECO:0008006" key="3">
    <source>
        <dbReference type="Google" id="ProtNLM"/>
    </source>
</evidence>